<evidence type="ECO:0000256" key="6">
    <source>
        <dbReference type="ARBA" id="ARBA00023236"/>
    </source>
</evidence>
<proteinExistence type="predicted"/>
<evidence type="ECO:0000256" key="4">
    <source>
        <dbReference type="ARBA" id="ARBA00022881"/>
    </source>
</evidence>
<dbReference type="GO" id="GO:0016787">
    <property type="term" value="F:hydrolase activity"/>
    <property type="evidence" value="ECO:0007669"/>
    <property type="project" value="UniProtKB-KW"/>
</dbReference>
<dbReference type="Gene3D" id="3.40.1440.10">
    <property type="entry name" value="GIY-YIG endonuclease"/>
    <property type="match status" value="1"/>
</dbReference>
<organism evidence="11 12">
    <name type="scientific">Ectopseudomonas mendocina</name>
    <name type="common">Pseudomonas mendocina</name>
    <dbReference type="NCBI Taxonomy" id="300"/>
    <lineage>
        <taxon>Bacteria</taxon>
        <taxon>Pseudomonadati</taxon>
        <taxon>Pseudomonadota</taxon>
        <taxon>Gammaproteobacteria</taxon>
        <taxon>Pseudomonadales</taxon>
        <taxon>Pseudomonadaceae</taxon>
        <taxon>Ectopseudomonas</taxon>
    </lineage>
</organism>
<evidence type="ECO:0000313" key="12">
    <source>
        <dbReference type="Proteomes" id="UP001476583"/>
    </source>
</evidence>
<evidence type="ECO:0000256" key="2">
    <source>
        <dbReference type="ARBA" id="ARBA00022769"/>
    </source>
</evidence>
<dbReference type="PANTHER" id="PTHR30562:SF10">
    <property type="entry name" value="EXCINUCLEASE CHO"/>
    <property type="match status" value="1"/>
</dbReference>
<dbReference type="InterPro" id="IPR050066">
    <property type="entry name" value="UvrABC_protein_C"/>
</dbReference>
<keyword evidence="6" id="KW-0742">SOS response</keyword>
<evidence type="ECO:0000256" key="7">
    <source>
        <dbReference type="ARBA" id="ARBA00040756"/>
    </source>
</evidence>
<dbReference type="InterPro" id="IPR035901">
    <property type="entry name" value="GIY-YIG_endonuc_sf"/>
</dbReference>
<keyword evidence="2" id="KW-0228">DNA excision</keyword>
<keyword evidence="5" id="KW-0234">DNA repair</keyword>
<name>A0ABZ2RBP2_ECTME</name>
<gene>
    <name evidence="11" type="primary">cho</name>
    <name evidence="11" type="ORF">WG219_12635</name>
</gene>
<accession>A0ABZ2RBP2</accession>
<dbReference type="PROSITE" id="PS50164">
    <property type="entry name" value="GIY_YIG"/>
    <property type="match status" value="1"/>
</dbReference>
<dbReference type="Proteomes" id="UP001476583">
    <property type="component" value="Chromosome"/>
</dbReference>
<evidence type="ECO:0000313" key="11">
    <source>
        <dbReference type="EMBL" id="WXL24188.1"/>
    </source>
</evidence>
<evidence type="ECO:0000256" key="1">
    <source>
        <dbReference type="ARBA" id="ARBA00022763"/>
    </source>
</evidence>
<dbReference type="SMART" id="SM00465">
    <property type="entry name" value="GIYc"/>
    <property type="match status" value="1"/>
</dbReference>
<dbReference type="EMBL" id="CP148074">
    <property type="protein sequence ID" value="WXL24188.1"/>
    <property type="molecule type" value="Genomic_DNA"/>
</dbReference>
<reference evidence="11 12" key="1">
    <citation type="submission" date="2024-03" db="EMBL/GenBank/DDBJ databases">
        <title>Complete genome of BD2.</title>
        <authorList>
            <person name="Cao G."/>
        </authorList>
    </citation>
    <scope>NUCLEOTIDE SEQUENCE [LARGE SCALE GENOMIC DNA]</scope>
    <source>
        <strain evidence="11 12">BD2</strain>
    </source>
</reference>
<keyword evidence="4" id="KW-0267">Excision nuclease</keyword>
<feature type="domain" description="GIY-YIG" evidence="10">
    <location>
        <begin position="28"/>
        <end position="103"/>
    </location>
</feature>
<dbReference type="SUPFAM" id="SSF82771">
    <property type="entry name" value="GIY-YIG endonuclease"/>
    <property type="match status" value="1"/>
</dbReference>
<keyword evidence="1" id="KW-0227">DNA damage</keyword>
<dbReference type="NCBIfam" id="NF007833">
    <property type="entry name" value="PRK10545.1"/>
    <property type="match status" value="1"/>
</dbReference>
<keyword evidence="12" id="KW-1185">Reference proteome</keyword>
<dbReference type="InterPro" id="IPR000305">
    <property type="entry name" value="GIY-YIG_endonuc"/>
</dbReference>
<protein>
    <recommendedName>
        <fullName evidence="7">Excinuclease cho</fullName>
    </recommendedName>
    <alternativeName>
        <fullName evidence="9">Endonuclease cho</fullName>
    </alternativeName>
    <alternativeName>
        <fullName evidence="8">UvrC homolog protein</fullName>
    </alternativeName>
</protein>
<evidence type="ECO:0000256" key="8">
    <source>
        <dbReference type="ARBA" id="ARBA00042138"/>
    </source>
</evidence>
<dbReference type="InterPro" id="IPR047296">
    <property type="entry name" value="GIY-YIG_UvrC_Cho"/>
</dbReference>
<evidence type="ECO:0000256" key="5">
    <source>
        <dbReference type="ARBA" id="ARBA00023204"/>
    </source>
</evidence>
<dbReference type="PANTHER" id="PTHR30562">
    <property type="entry name" value="UVRC/OXIDOREDUCTASE"/>
    <property type="match status" value="1"/>
</dbReference>
<keyword evidence="3 11" id="KW-0378">Hydrolase</keyword>
<evidence type="ECO:0000256" key="3">
    <source>
        <dbReference type="ARBA" id="ARBA00022801"/>
    </source>
</evidence>
<sequence>MLVPNLPKPKTPYEYPEHLREQVLAAPRAPGVYLFFAEDGDLPLYIGKSVDIRARLLSHLRTQEEAHLLRQTRRIEYRLTAGEIGALLLESKLIKELQPLTNKRLRRKKRLCSIRLQGLTPELVDTTWENTGQLYGLFKSRKAAKEALLELADQERLCHTLLGLEHPSGRACFRAQIGKCAGACCGKETREAHHQRLQASLAQWQVYRWPFAGAIALYESCSTLQEYHVINQWHYLGTYSTEEAARQASSSAPQPFDADSYKILVRPIIFGLCNIIDFSTNALTAQFP</sequence>
<evidence type="ECO:0000256" key="9">
    <source>
        <dbReference type="ARBA" id="ARBA00042732"/>
    </source>
</evidence>
<evidence type="ECO:0000259" key="10">
    <source>
        <dbReference type="PROSITE" id="PS50164"/>
    </source>
</evidence>
<dbReference type="CDD" id="cd10434">
    <property type="entry name" value="GIY-YIG_UvrC_Cho"/>
    <property type="match status" value="1"/>
</dbReference>